<feature type="domain" description="Teneurin-like YD-shell" evidence="4">
    <location>
        <begin position="707"/>
        <end position="852"/>
    </location>
</feature>
<proteinExistence type="predicted"/>
<dbReference type="InterPro" id="IPR028994">
    <property type="entry name" value="Integrin_alpha_N"/>
</dbReference>
<dbReference type="NCBIfam" id="TIGR01643">
    <property type="entry name" value="YD_repeat_2x"/>
    <property type="match status" value="2"/>
</dbReference>
<evidence type="ECO:0000256" key="2">
    <source>
        <dbReference type="ARBA" id="ARBA00022737"/>
    </source>
</evidence>
<evidence type="ECO:0000313" key="6">
    <source>
        <dbReference type="Proteomes" id="UP000321291"/>
    </source>
</evidence>
<dbReference type="InterPro" id="IPR056823">
    <property type="entry name" value="TEN-like_YD-shell"/>
</dbReference>
<dbReference type="InterPro" id="IPR006530">
    <property type="entry name" value="YD"/>
</dbReference>
<dbReference type="Proteomes" id="UP000321291">
    <property type="component" value="Chromosome"/>
</dbReference>
<dbReference type="NCBIfam" id="TIGR03696">
    <property type="entry name" value="Rhs_assc_core"/>
    <property type="match status" value="1"/>
</dbReference>
<feature type="compositionally biased region" description="Gly residues" evidence="3">
    <location>
        <begin position="1365"/>
        <end position="1378"/>
    </location>
</feature>
<dbReference type="InterPro" id="IPR031325">
    <property type="entry name" value="RHS_repeat"/>
</dbReference>
<dbReference type="Gene3D" id="2.180.10.10">
    <property type="entry name" value="RHS repeat-associated core"/>
    <property type="match status" value="2"/>
</dbReference>
<dbReference type="InterPro" id="IPR013517">
    <property type="entry name" value="FG-GAP"/>
</dbReference>
<dbReference type="InterPro" id="IPR022385">
    <property type="entry name" value="Rhs_assc_core"/>
</dbReference>
<dbReference type="KEGG" id="agi:FSB73_09415"/>
<keyword evidence="2" id="KW-0677">Repeat</keyword>
<feature type="region of interest" description="Disordered" evidence="3">
    <location>
        <begin position="1350"/>
        <end position="1380"/>
    </location>
</feature>
<evidence type="ECO:0000313" key="5">
    <source>
        <dbReference type="EMBL" id="QEC71849.1"/>
    </source>
</evidence>
<evidence type="ECO:0000256" key="3">
    <source>
        <dbReference type="SAM" id="MobiDB-lite"/>
    </source>
</evidence>
<dbReference type="EMBL" id="CP042434">
    <property type="protein sequence ID" value="QEC71849.1"/>
    <property type="molecule type" value="Genomic_DNA"/>
</dbReference>
<dbReference type="Pfam" id="PF25023">
    <property type="entry name" value="TEN_YD-shell"/>
    <property type="match status" value="2"/>
</dbReference>
<protein>
    <recommendedName>
        <fullName evidence="4">Teneurin-like YD-shell domain-containing protein</fullName>
    </recommendedName>
</protein>
<reference evidence="5 6" key="1">
    <citation type="journal article" date="2017" name="Int. J. Syst. Evol. Microbiol.">
        <title>Arachidicoccus ginsenosidivorans sp. nov., with ginsenoside-converting activity isolated from ginseng cultivating soil.</title>
        <authorList>
            <person name="Siddiqi M.Z."/>
            <person name="Aslam Z."/>
            <person name="Im W.T."/>
        </authorList>
    </citation>
    <scope>NUCLEOTIDE SEQUENCE [LARGE SCALE GENOMIC DNA]</scope>
    <source>
        <strain evidence="5 6">Gsoil 809</strain>
    </source>
</reference>
<dbReference type="InterPro" id="IPR050708">
    <property type="entry name" value="T6SS_VgrG/RHS"/>
</dbReference>
<dbReference type="SUPFAM" id="SSF69318">
    <property type="entry name" value="Integrin alpha N-terminal domain"/>
    <property type="match status" value="1"/>
</dbReference>
<feature type="domain" description="Teneurin-like YD-shell" evidence="4">
    <location>
        <begin position="1176"/>
        <end position="1282"/>
    </location>
</feature>
<organism evidence="5 6">
    <name type="scientific">Arachidicoccus ginsenosidivorans</name>
    <dbReference type="NCBI Taxonomy" id="496057"/>
    <lineage>
        <taxon>Bacteria</taxon>
        <taxon>Pseudomonadati</taxon>
        <taxon>Bacteroidota</taxon>
        <taxon>Chitinophagia</taxon>
        <taxon>Chitinophagales</taxon>
        <taxon>Chitinophagaceae</taxon>
        <taxon>Arachidicoccus</taxon>
    </lineage>
</organism>
<keyword evidence="6" id="KW-1185">Reference proteome</keyword>
<evidence type="ECO:0000256" key="1">
    <source>
        <dbReference type="ARBA" id="ARBA00022729"/>
    </source>
</evidence>
<dbReference type="PANTHER" id="PTHR32305:SF15">
    <property type="entry name" value="PROTEIN RHSA-RELATED"/>
    <property type="match status" value="1"/>
</dbReference>
<dbReference type="RefSeq" id="WP_146781263.1">
    <property type="nucleotide sequence ID" value="NZ_CP042434.1"/>
</dbReference>
<dbReference type="OrthoDB" id="6225685at2"/>
<dbReference type="PANTHER" id="PTHR32305">
    <property type="match status" value="1"/>
</dbReference>
<accession>A0A5B8VKJ4</accession>
<dbReference type="Pfam" id="PF13517">
    <property type="entry name" value="FG-GAP_3"/>
    <property type="match status" value="1"/>
</dbReference>
<name>A0A5B8VKJ4_9BACT</name>
<evidence type="ECO:0000259" key="4">
    <source>
        <dbReference type="Pfam" id="PF25023"/>
    </source>
</evidence>
<sequence>MGTNSTDRFKAFFCSPHRNIYNLEISHLGIQSSTLYMDEYYASSIAYCQVRPVDIDGDGKTDLMVSDNSKTHFLKIENLGSSTNYDLHATEIFNTTNINAELPIYTGDFNGDGMTDFLVRSTSESGNNSSTEHTGMYGPWSIFYSTGTGFDNEPFVFRNAPALKGDGYSNTNLLMVADINGDGKSDVWHSLDFIDGNTGVLRSKHTVYYKVGGADVVDAINGFLPETDTTETSINSDATKEPVFGDFNGDGKTDVLTIQNSNVRFVYPAPERESQMLSQVINGLGSKTKIFYDRLNKDSVYTNSDENVLNGLFNNFESGLYVVDKVTSSDGIGGAKVMSYHYWDATRNATRGFLGFKSLSIKNEQTGMNAYTVAKFNTNYLLPTVYKRFSISSAGDTIKKQVIEDTLLAITGGQVNRRFVHKLNNIISYDGITGAGSVINNTYDNFGNITKKVTKKGVLAGNSVVSPVETTTINTIYGIHNTPVAAFPNSITFTNTRSGAPSVSKVSTYSYDNKGNTLVVKHYSGTAKAVTTTYTYNEIGNEIKVIKASSGLNNRVLDKVYDSKGRFVTETKQSGSGIVKSDFFAFDDWGNLVSKKTSAGLTTTYQYNAFGNVKKATLPEGYSLEFNYGWESSPGSRYSVAETRPGGGRNIKTFYDDLGRPVIKQSSGFNSQTLTENLQYDGKGQLIKSVAPHYSNETAVATNFTYDNVSRIIKINNSKSYTSFSFSKLTGGKYKVTTTKSSGQSTSRTIDASGQIINATDNGGTLTFSYDSWGNRLKTVMGGKTLITNNYDSYGRLSSITELNSGTFNYEYDAFNQLVSESDPLGHSYAIHYDDFGRIVSRVGPEGTTSYTYYHNVSTGYNDDHVSQIIGFYGDETDLTYDALMRVKTKKKIVDGINYTTTFTTDTYGDVTKAVYPDGVTVSKVYDRNGSLTATKLQDGATGVVKNVFTATKINGAGVYTGYTLGNGKSSQITYDMTMGRPTRYYTSGIQDLNFVFDNNTGNLVSRKDAIHNLTETFTYDNLNRLTGNKVNNVQQFHIDYDNNGGVSLGNIVAKSDAGKYVYNATKINAVAYITDTGSNGSMPPPNISMNEQKIGYTPFLMTDSISEDGVVVRYKYGFGYSRVKSIKSVNGSITETRYYFGSFERQIKGSTNRYIHYLHNGKQLYAIAVKTGNTPVKIYYTYTDYLGSILAVTDSVGTVIARQNFDPWGRHRNATNWSYSNVSSVPDWLYRGYTGHEELPEFGVINMNGRMYDPLQGRMLAPDKLVANVLSSQAYNRFSYALNNPLLYVDPSGFLAEQSSQEPSDYWTGGYNGGDANELPDFIVGGGTYNNTEVGDFLWDIGHSSDPSWGGGPYNAPDEPTPRPGGGGGGYSGGGSSGSNTHYNTEVVKVNTNDNVKGDNDIQATEGTLDNNILEKSSLITGSVSSSEGAFENVINLDRGLNSTISAGAELATKGLFVAQVAISAAQVVVAVGTNDPNTERIVARAAADVVVSAVGVWGGQLDGVLQLFSLLEKLLAGGDLKNVNYEML</sequence>
<keyword evidence="1" id="KW-0732">Signal</keyword>
<dbReference type="Pfam" id="PF05593">
    <property type="entry name" value="RHS_repeat"/>
    <property type="match status" value="1"/>
</dbReference>
<gene>
    <name evidence="5" type="ORF">FSB73_09415</name>
</gene>